<feature type="region of interest" description="Disordered" evidence="1">
    <location>
        <begin position="52"/>
        <end position="105"/>
    </location>
</feature>
<evidence type="ECO:0000313" key="2">
    <source>
        <dbReference type="EMBL" id="QGY02394.1"/>
    </source>
</evidence>
<protein>
    <submittedName>
        <fullName evidence="2">Uncharacterized protein</fullName>
    </submittedName>
</protein>
<name>A0A6B9FMJ3_9HYPH</name>
<dbReference type="EMBL" id="CP043538">
    <property type="protein sequence ID" value="QGY02394.1"/>
    <property type="molecule type" value="Genomic_DNA"/>
</dbReference>
<evidence type="ECO:0000313" key="3">
    <source>
        <dbReference type="Proteomes" id="UP000012488"/>
    </source>
</evidence>
<proteinExistence type="predicted"/>
<evidence type="ECO:0000256" key="1">
    <source>
        <dbReference type="SAM" id="MobiDB-lite"/>
    </source>
</evidence>
<organism evidence="2 3">
    <name type="scientific">Methylobacterium mesophilicum SR1.6/6</name>
    <dbReference type="NCBI Taxonomy" id="908290"/>
    <lineage>
        <taxon>Bacteria</taxon>
        <taxon>Pseudomonadati</taxon>
        <taxon>Pseudomonadota</taxon>
        <taxon>Alphaproteobacteria</taxon>
        <taxon>Hyphomicrobiales</taxon>
        <taxon>Methylobacteriaceae</taxon>
        <taxon>Methylobacterium</taxon>
    </lineage>
</organism>
<accession>A0A6B9FMJ3</accession>
<sequence length="105" mass="11217">MAYDDAVETTLMSLAENGPAQEHRAMASSGGEEPAVTPTLTDHLIVAGRLALPMSRSSPLPTPVGSWLRSRSPRPTSGHGSPTSHGSGRRSRPATNRQRTDRSMR</sequence>
<dbReference type="RefSeq" id="WP_158168846.1">
    <property type="nucleotide sequence ID" value="NZ_CP043538.1"/>
</dbReference>
<feature type="compositionally biased region" description="Low complexity" evidence="1">
    <location>
        <begin position="75"/>
        <end position="86"/>
    </location>
</feature>
<dbReference type="KEGG" id="mmes:MMSR116_11295"/>
<dbReference type="OrthoDB" id="9774475at2"/>
<reference evidence="2 3" key="2">
    <citation type="journal article" date="2013" name="Genome Announc.">
        <title>Draft Genome Sequence of Methylobacterium mesophilicum Strain SR1.6/6, Isolated from Citrus sinensis.</title>
        <authorList>
            <person name="Marinho Almeida D."/>
            <person name="Dini-Andreote F."/>
            <person name="Camargo Neves A.A."/>
            <person name="Juca Ramos R.T."/>
            <person name="Andreote F.D."/>
            <person name="Carneiro A.R."/>
            <person name="Oliveira de Souza Lima A."/>
            <person name="Caracciolo Gomes de Sa P.H."/>
            <person name="Ribeiro Barbosa M.S."/>
            <person name="Araujo W.L."/>
            <person name="Silva A."/>
        </authorList>
    </citation>
    <scope>NUCLEOTIDE SEQUENCE [LARGE SCALE GENOMIC DNA]</scope>
    <source>
        <strain evidence="2 3">SR1.6/6</strain>
    </source>
</reference>
<gene>
    <name evidence="2" type="ORF">MMSR116_11295</name>
</gene>
<dbReference type="Proteomes" id="UP000012488">
    <property type="component" value="Chromosome"/>
</dbReference>
<feature type="region of interest" description="Disordered" evidence="1">
    <location>
        <begin position="1"/>
        <end position="36"/>
    </location>
</feature>
<dbReference type="AlphaFoldDB" id="A0A6B9FMJ3"/>
<reference evidence="2 3" key="1">
    <citation type="journal article" date="2012" name="Genet. Mol. Biol.">
        <title>Analysis of 16S rRNA and mxaF genes revealing insights into Methylobacterium niche-specific plant association.</title>
        <authorList>
            <person name="Dourado M.N."/>
            <person name="Andreote F.D."/>
            <person name="Dini-Andreote F."/>
            <person name="Conti R."/>
            <person name="Araujo J.M."/>
            <person name="Araujo W.L."/>
        </authorList>
    </citation>
    <scope>NUCLEOTIDE SEQUENCE [LARGE SCALE GENOMIC DNA]</scope>
    <source>
        <strain evidence="2 3">SR1.6/6</strain>
    </source>
</reference>